<feature type="coiled-coil region" evidence="7">
    <location>
        <begin position="236"/>
        <end position="263"/>
    </location>
</feature>
<dbReference type="InterPro" id="IPR043129">
    <property type="entry name" value="ATPase_NBD"/>
</dbReference>
<dbReference type="InterPro" id="IPR018181">
    <property type="entry name" value="Heat_shock_70_CS"/>
</dbReference>
<dbReference type="PANTHER" id="PTHR19375">
    <property type="entry name" value="HEAT SHOCK PROTEIN 70KDA"/>
    <property type="match status" value="1"/>
</dbReference>
<evidence type="ECO:0000313" key="8">
    <source>
        <dbReference type="EMBL" id="MQY23899.1"/>
    </source>
</evidence>
<evidence type="ECO:0000256" key="5">
    <source>
        <dbReference type="ARBA" id="ARBA00023016"/>
    </source>
</evidence>
<keyword evidence="9" id="KW-1185">Reference proteome</keyword>
<evidence type="ECO:0000256" key="2">
    <source>
        <dbReference type="ARBA" id="ARBA00022553"/>
    </source>
</evidence>
<comment type="caution">
    <text evidence="8">The sequence shown here is derived from an EMBL/GenBank/DDBJ whole genome shotgun (WGS) entry which is preliminary data.</text>
</comment>
<evidence type="ECO:0000256" key="3">
    <source>
        <dbReference type="ARBA" id="ARBA00022741"/>
    </source>
</evidence>
<keyword evidence="2" id="KW-0597">Phosphoprotein</keyword>
<dbReference type="Proteomes" id="UP000438448">
    <property type="component" value="Unassembled WGS sequence"/>
</dbReference>
<dbReference type="CDD" id="cd24029">
    <property type="entry name" value="ASKHA_NBD_HSP70_DnaK_HscA_HscC"/>
    <property type="match status" value="1"/>
</dbReference>
<dbReference type="InterPro" id="IPR029047">
    <property type="entry name" value="HSP70_peptide-bd_sf"/>
</dbReference>
<reference evidence="8 9" key="1">
    <citation type="submission" date="2019-10" db="EMBL/GenBank/DDBJ databases">
        <title>Nocardia macrotermitis sp. nov. and Nocardia aurantia sp. nov., isolated from the gut of fungus growing-termite Macrotermes natalensis.</title>
        <authorList>
            <person name="Benndorf R."/>
            <person name="Schwitalla J."/>
            <person name="Martin K."/>
            <person name="De Beer W."/>
            <person name="Kaster A.-K."/>
            <person name="Vollmers J."/>
            <person name="Poulsen M."/>
            <person name="Beemelmanns C."/>
        </authorList>
    </citation>
    <scope>NUCLEOTIDE SEQUENCE [LARGE SCALE GENOMIC DNA]</scope>
    <source>
        <strain evidence="8 9">RB20</strain>
    </source>
</reference>
<keyword evidence="7" id="KW-0175">Coiled coil</keyword>
<protein>
    <submittedName>
        <fullName evidence="8">Chaperone protein DnaK</fullName>
    </submittedName>
</protein>
<dbReference type="Gene3D" id="2.60.34.10">
    <property type="entry name" value="Substrate Binding Domain Of DNAk, Chain A, domain 1"/>
    <property type="match status" value="1"/>
</dbReference>
<dbReference type="PROSITE" id="PS00297">
    <property type="entry name" value="HSP70_1"/>
    <property type="match status" value="1"/>
</dbReference>
<evidence type="ECO:0000313" key="9">
    <source>
        <dbReference type="Proteomes" id="UP000438448"/>
    </source>
</evidence>
<dbReference type="EMBL" id="WEGK01000024">
    <property type="protein sequence ID" value="MQY23899.1"/>
    <property type="molecule type" value="Genomic_DNA"/>
</dbReference>
<dbReference type="SUPFAM" id="SSF100920">
    <property type="entry name" value="Heat shock protein 70kD (HSP70), peptide-binding domain"/>
    <property type="match status" value="1"/>
</dbReference>
<dbReference type="GO" id="GO:0005524">
    <property type="term" value="F:ATP binding"/>
    <property type="evidence" value="ECO:0007669"/>
    <property type="project" value="UniProtKB-KW"/>
</dbReference>
<comment type="similarity">
    <text evidence="1">Belongs to the heat shock protein 70 family.</text>
</comment>
<evidence type="ECO:0000256" key="4">
    <source>
        <dbReference type="ARBA" id="ARBA00022840"/>
    </source>
</evidence>
<keyword evidence="4" id="KW-0067">ATP-binding</keyword>
<dbReference type="Gene3D" id="3.90.640.10">
    <property type="entry name" value="Actin, Chain A, domain 4"/>
    <property type="match status" value="1"/>
</dbReference>
<evidence type="ECO:0000256" key="1">
    <source>
        <dbReference type="ARBA" id="ARBA00007381"/>
    </source>
</evidence>
<dbReference type="Gene3D" id="3.30.420.40">
    <property type="match status" value="2"/>
</dbReference>
<dbReference type="InterPro" id="IPR013126">
    <property type="entry name" value="Hsp_70_fam"/>
</dbReference>
<keyword evidence="6" id="KW-0143">Chaperone</keyword>
<organism evidence="8 9">
    <name type="scientific">Nocardia macrotermitis</name>
    <dbReference type="NCBI Taxonomy" id="2585198"/>
    <lineage>
        <taxon>Bacteria</taxon>
        <taxon>Bacillati</taxon>
        <taxon>Actinomycetota</taxon>
        <taxon>Actinomycetes</taxon>
        <taxon>Mycobacteriales</taxon>
        <taxon>Nocardiaceae</taxon>
        <taxon>Nocardia</taxon>
    </lineage>
</organism>
<accession>A0A7K0DE42</accession>
<dbReference type="Pfam" id="PF00012">
    <property type="entry name" value="HSP70"/>
    <property type="match status" value="1"/>
</dbReference>
<dbReference type="RefSeq" id="WP_153415637.1">
    <property type="nucleotide sequence ID" value="NZ_WEGK01000024.1"/>
</dbReference>
<evidence type="ECO:0000256" key="7">
    <source>
        <dbReference type="SAM" id="Coils"/>
    </source>
</evidence>
<dbReference type="GO" id="GO:0140662">
    <property type="term" value="F:ATP-dependent protein folding chaperone"/>
    <property type="evidence" value="ECO:0007669"/>
    <property type="project" value="InterPro"/>
</dbReference>
<dbReference type="OrthoDB" id="9766019at2"/>
<dbReference type="SUPFAM" id="SSF53067">
    <property type="entry name" value="Actin-like ATPase domain"/>
    <property type="match status" value="2"/>
</dbReference>
<name>A0A7K0DE42_9NOCA</name>
<keyword evidence="5" id="KW-0346">Stress response</keyword>
<keyword evidence="3" id="KW-0547">Nucleotide-binding</keyword>
<evidence type="ECO:0000256" key="6">
    <source>
        <dbReference type="ARBA" id="ARBA00023186"/>
    </source>
</evidence>
<gene>
    <name evidence="8" type="primary">dnaK_2</name>
    <name evidence="8" type="ORF">NRB20_70320</name>
</gene>
<dbReference type="PRINTS" id="PR00301">
    <property type="entry name" value="HEATSHOCK70"/>
</dbReference>
<sequence length="835" mass="90222">MTRETIDFGIDLGTTNSAIAVVDGSGARVIRNNDQSDFTPSAVYVNRMKSKFVGMRAKERVESDPDNACAEFKLQMGMRGTHKHFAAADINMSPEELSAEVLKSLREDVRSSEEENIGAAVITVPAAFELDQCDATRNAAAAAGLEFAPLIQEPSAAAWAYSAGKSVERGFWLVYDFGGGTFDAAVIRVADGEFSTINHAGDNFLGGKLIDWAIVEQLLIPEARKEPGFTELARGNARYAKAIAKLKAAAENAKIELSRTERTSGEIELPGPGKSDVDFAYSITRAELERLAMPRYRQSIELCRKALAESKLGPGDIDRVLLVGGATLAPGLRKLLADPDEGLGIALDHSLDPVTVVARGAAMFASTQRLPARARPTESGRVIIEMSHEPVGSDPDPLIGGRIRAAQDRDWTGATVEFVNPDGEPPWRSGKVPLTANGAFTTRVHAEAETTNRYLVEIHDAQGNPVDCEPGRISYRHASLVGTPPTLSHSVGIGLDDNEVLWLVRKGSELEAKTREVLRSTVAVRRNSNSGLIRVPFVSGERSKADLNTLIGALDIVPSAVARDVPAGSEVEVELRIDTSFQVHANAYVPILDEEFPITVDLGRNTSTDADELRGAAQDLDTRAQDLSDRARQLGSAGASVSTMITAFARDGAVEQVRNRAEAAAVDPDAARECENRLHDAQAALADIEAALVLPELAAEATDMLESVREPIQRWGNATRRATLRDAERAIENAITAGDETVLRRQIDVVREIFREVLRDSGRLEAVVFAGREEALSGSPDPAIQRLLRKGRIALESGDNIELQQVLMQLDKLAPDDFDVDRTPGGFGSTVGRRW</sequence>
<dbReference type="AlphaFoldDB" id="A0A7K0DE42"/>
<proteinExistence type="inferred from homology"/>